<dbReference type="Proteomes" id="UP000282985">
    <property type="component" value="Unassembled WGS sequence"/>
</dbReference>
<protein>
    <submittedName>
        <fullName evidence="1">Uncharacterized protein</fullName>
    </submittedName>
</protein>
<sequence>MRIIKKRIQKPDKYLSGIKMDAKFYIGIPVDDCDPKKINKIGFKDTIDEGDCIFPNIIGSITRFNANGKQIPLKNLPKETLFRDAWIKDWHDDYHAVQIPYKRYPRKKINPPNIELTVINKDGKLIVISPELTFSDSEKENNKHIINLFLECFGMADVYHEDLSTSTDIKIKRLNWEVLPPGEYPWDKMEKHVKAVTRRFSKTKKTHLDKRIEIIKQFNPDFMAIGNGGFQRYMVFGFEDQNLYLLEGYDYGNATYVLRDDWMSISQLTKKEILDGDLQEERITHLKSWENKINNLLTPEEAF</sequence>
<comment type="caution">
    <text evidence="1">The sequence shown here is derived from an EMBL/GenBank/DDBJ whole genome shotgun (WGS) entry which is preliminary data.</text>
</comment>
<dbReference type="OrthoDB" id="4775248at2"/>
<accession>A0A434AEY6</accession>
<dbReference type="RefSeq" id="WP_127344942.1">
    <property type="nucleotide sequence ID" value="NZ_RJJX01000035.1"/>
</dbReference>
<name>A0A434AEY6_9BACT</name>
<dbReference type="EMBL" id="RJJX01000035">
    <property type="protein sequence ID" value="RUT72934.1"/>
    <property type="molecule type" value="Genomic_DNA"/>
</dbReference>
<proteinExistence type="predicted"/>
<keyword evidence="2" id="KW-1185">Reference proteome</keyword>
<dbReference type="AlphaFoldDB" id="A0A434AEY6"/>
<organism evidence="1 2">
    <name type="scientific">Ancylomarina longa</name>
    <dbReference type="NCBI Taxonomy" id="2487017"/>
    <lineage>
        <taxon>Bacteria</taxon>
        <taxon>Pseudomonadati</taxon>
        <taxon>Bacteroidota</taxon>
        <taxon>Bacteroidia</taxon>
        <taxon>Marinilabiliales</taxon>
        <taxon>Marinifilaceae</taxon>
        <taxon>Ancylomarina</taxon>
    </lineage>
</organism>
<gene>
    <name evidence="1" type="ORF">DLK05_15860</name>
</gene>
<evidence type="ECO:0000313" key="1">
    <source>
        <dbReference type="EMBL" id="RUT72934.1"/>
    </source>
</evidence>
<reference evidence="1 2" key="1">
    <citation type="submission" date="2018-11" db="EMBL/GenBank/DDBJ databases">
        <title>Parancylomarina longa gen. nov., sp. nov., isolated from sediments of southern Okinawa.</title>
        <authorList>
            <person name="Fu T."/>
        </authorList>
    </citation>
    <scope>NUCLEOTIDE SEQUENCE [LARGE SCALE GENOMIC DNA]</scope>
    <source>
        <strain evidence="1 2">T3-2 S1-C</strain>
    </source>
</reference>
<evidence type="ECO:0000313" key="2">
    <source>
        <dbReference type="Proteomes" id="UP000282985"/>
    </source>
</evidence>